<proteinExistence type="predicted"/>
<evidence type="ECO:0000256" key="1">
    <source>
        <dbReference type="SAM" id="SignalP"/>
    </source>
</evidence>
<keyword evidence="1" id="KW-0732">Signal</keyword>
<dbReference type="Proteomes" id="UP000271889">
    <property type="component" value="Unassembled WGS sequence"/>
</dbReference>
<evidence type="ECO:0000313" key="2">
    <source>
        <dbReference type="EMBL" id="VDK59094.1"/>
    </source>
</evidence>
<name>A0A3P6SVT6_CYLGO</name>
<sequence length="90" mass="10859">MENSLKAIHLRCLLLSLLLCNRTQYHCHSLLYHQSPSRHLLPFPLDLQPLHYHQSLTHPLHYHQSLTRLYLHYRQLLTHLSPTHQYQVHI</sequence>
<gene>
    <name evidence="2" type="ORF">CGOC_LOCUS4541</name>
</gene>
<feature type="chain" id="PRO_5018335087" description="Secreted protein" evidence="1">
    <location>
        <begin position="28"/>
        <end position="90"/>
    </location>
</feature>
<keyword evidence="3" id="KW-1185">Reference proteome</keyword>
<dbReference type="AlphaFoldDB" id="A0A3P6SVT6"/>
<evidence type="ECO:0008006" key="4">
    <source>
        <dbReference type="Google" id="ProtNLM"/>
    </source>
</evidence>
<accession>A0A3P6SVT6</accession>
<reference evidence="2 3" key="1">
    <citation type="submission" date="2018-11" db="EMBL/GenBank/DDBJ databases">
        <authorList>
            <consortium name="Pathogen Informatics"/>
        </authorList>
    </citation>
    <scope>NUCLEOTIDE SEQUENCE [LARGE SCALE GENOMIC DNA]</scope>
</reference>
<feature type="signal peptide" evidence="1">
    <location>
        <begin position="1"/>
        <end position="27"/>
    </location>
</feature>
<organism evidence="2 3">
    <name type="scientific">Cylicostephanus goldi</name>
    <name type="common">Nematode worm</name>
    <dbReference type="NCBI Taxonomy" id="71465"/>
    <lineage>
        <taxon>Eukaryota</taxon>
        <taxon>Metazoa</taxon>
        <taxon>Ecdysozoa</taxon>
        <taxon>Nematoda</taxon>
        <taxon>Chromadorea</taxon>
        <taxon>Rhabditida</taxon>
        <taxon>Rhabditina</taxon>
        <taxon>Rhabditomorpha</taxon>
        <taxon>Strongyloidea</taxon>
        <taxon>Strongylidae</taxon>
        <taxon>Cylicostephanus</taxon>
    </lineage>
</organism>
<dbReference type="EMBL" id="UYRV01012688">
    <property type="protein sequence ID" value="VDK59094.1"/>
    <property type="molecule type" value="Genomic_DNA"/>
</dbReference>
<evidence type="ECO:0000313" key="3">
    <source>
        <dbReference type="Proteomes" id="UP000271889"/>
    </source>
</evidence>
<protein>
    <recommendedName>
        <fullName evidence="4">Secreted protein</fullName>
    </recommendedName>
</protein>